<protein>
    <submittedName>
        <fullName evidence="2">DUF2570 domain-containing protein</fullName>
    </submittedName>
</protein>
<evidence type="ECO:0000256" key="1">
    <source>
        <dbReference type="SAM" id="Coils"/>
    </source>
</evidence>
<evidence type="ECO:0000313" key="2">
    <source>
        <dbReference type="EMBL" id="UTV26396.1"/>
    </source>
</evidence>
<evidence type="ECO:0000313" key="3">
    <source>
        <dbReference type="Proteomes" id="UP001057998"/>
    </source>
</evidence>
<sequence>MLTRLRASLGVGLGVSLAVSLLFNYSQSHLNQNLSTQLKASQQTVDSLTATNHALDNQVQGLVQARDAAQLAADAVQQEVEKLRQDARVRVEAVRTVIQHEDCYSRPLPRAVTERMHYD</sequence>
<gene>
    <name evidence="2" type="ORF">NNL38_08365</name>
</gene>
<dbReference type="RefSeq" id="WP_255387609.1">
    <property type="nucleotide sequence ID" value="NZ_CP101508.1"/>
</dbReference>
<dbReference type="Pfam" id="PF10828">
    <property type="entry name" value="DUF2570"/>
    <property type="match status" value="1"/>
</dbReference>
<proteinExistence type="predicted"/>
<keyword evidence="1" id="KW-0175">Coiled coil</keyword>
<feature type="coiled-coil region" evidence="1">
    <location>
        <begin position="31"/>
        <end position="86"/>
    </location>
</feature>
<dbReference type="EMBL" id="CP101508">
    <property type="protein sequence ID" value="UTV26396.1"/>
    <property type="molecule type" value="Genomic_DNA"/>
</dbReference>
<dbReference type="InterPro" id="IPR022538">
    <property type="entry name" value="DUF2570"/>
</dbReference>
<keyword evidence="3" id="KW-1185">Reference proteome</keyword>
<dbReference type="Proteomes" id="UP001057998">
    <property type="component" value="Chromosome 1"/>
</dbReference>
<organism evidence="2 3">
    <name type="scientific">Photobacterium atrarenae</name>
    <dbReference type="NCBI Taxonomy" id="865757"/>
    <lineage>
        <taxon>Bacteria</taxon>
        <taxon>Pseudomonadati</taxon>
        <taxon>Pseudomonadota</taxon>
        <taxon>Gammaproteobacteria</taxon>
        <taxon>Vibrionales</taxon>
        <taxon>Vibrionaceae</taxon>
        <taxon>Photobacterium</taxon>
    </lineage>
</organism>
<name>A0ABY5GC27_9GAMM</name>
<reference evidence="2" key="1">
    <citation type="submission" date="2022-07" db="EMBL/GenBank/DDBJ databases">
        <title>Genome sequencing of Photobacterium atrarenae GJH2-4.</title>
        <authorList>
            <person name="Park S.-J."/>
        </authorList>
    </citation>
    <scope>NUCLEOTIDE SEQUENCE</scope>
    <source>
        <strain evidence="2">GJH2-4</strain>
    </source>
</reference>
<accession>A0ABY5GC27</accession>